<feature type="domain" description="LIM zinc-binding" evidence="5">
    <location>
        <begin position="21"/>
        <end position="80"/>
    </location>
</feature>
<dbReference type="AlphaFoldDB" id="A0A3L8SJ83"/>
<dbReference type="OrthoDB" id="1746725at2759"/>
<dbReference type="GO" id="GO:0046872">
    <property type="term" value="F:metal ion binding"/>
    <property type="evidence" value="ECO:0007669"/>
    <property type="project" value="UniProtKB-KW"/>
</dbReference>
<proteinExistence type="predicted"/>
<dbReference type="SMART" id="SM00132">
    <property type="entry name" value="LIM"/>
    <property type="match status" value="1"/>
</dbReference>
<evidence type="ECO:0000313" key="7">
    <source>
        <dbReference type="Proteomes" id="UP000276834"/>
    </source>
</evidence>
<sequence>MVKEKVAHPQEPHHPSEKPVIHCHKCGEPCKGEVLRVQARHFHIKCFTCKVCGCDLAQGGFFIKNGEYLCTLDYQRMYGTRCNGCGEFVEGEAFTKATSSLAIGPPGLIAVKSDLPAKYPNS</sequence>
<dbReference type="Proteomes" id="UP000276834">
    <property type="component" value="Unassembled WGS sequence"/>
</dbReference>
<gene>
    <name evidence="6" type="ORF">DV515_00007386</name>
</gene>
<dbReference type="InterPro" id="IPR051618">
    <property type="entry name" value="Actin-binding_LIM"/>
</dbReference>
<organism evidence="6 7">
    <name type="scientific">Chloebia gouldiae</name>
    <name type="common">Gouldian finch</name>
    <name type="synonym">Erythrura gouldiae</name>
    <dbReference type="NCBI Taxonomy" id="44316"/>
    <lineage>
        <taxon>Eukaryota</taxon>
        <taxon>Metazoa</taxon>
        <taxon>Chordata</taxon>
        <taxon>Craniata</taxon>
        <taxon>Vertebrata</taxon>
        <taxon>Euteleostomi</taxon>
        <taxon>Archelosauria</taxon>
        <taxon>Archosauria</taxon>
        <taxon>Dinosauria</taxon>
        <taxon>Saurischia</taxon>
        <taxon>Theropoda</taxon>
        <taxon>Coelurosauria</taxon>
        <taxon>Aves</taxon>
        <taxon>Neognathae</taxon>
        <taxon>Neoaves</taxon>
        <taxon>Telluraves</taxon>
        <taxon>Australaves</taxon>
        <taxon>Passeriformes</taxon>
        <taxon>Passeroidea</taxon>
        <taxon>Passeridae</taxon>
        <taxon>Chloebia</taxon>
    </lineage>
</organism>
<dbReference type="CDD" id="cd09327">
    <property type="entry name" value="LIM1_abLIM"/>
    <property type="match status" value="1"/>
</dbReference>
<dbReference type="SUPFAM" id="SSF57716">
    <property type="entry name" value="Glucocorticoid receptor-like (DNA-binding domain)"/>
    <property type="match status" value="2"/>
</dbReference>
<keyword evidence="3 4" id="KW-0440">LIM domain</keyword>
<name>A0A3L8SJ83_CHLGU</name>
<evidence type="ECO:0000313" key="6">
    <source>
        <dbReference type="EMBL" id="RLW02166.1"/>
    </source>
</evidence>
<dbReference type="PROSITE" id="PS00478">
    <property type="entry name" value="LIM_DOMAIN_1"/>
    <property type="match status" value="1"/>
</dbReference>
<keyword evidence="1 4" id="KW-0479">Metal-binding</keyword>
<evidence type="ECO:0000259" key="5">
    <source>
        <dbReference type="PROSITE" id="PS50023"/>
    </source>
</evidence>
<dbReference type="PANTHER" id="PTHR24213:SF18">
    <property type="entry name" value="ACTIN-BINDING LIM PROTEIN 1"/>
    <property type="match status" value="1"/>
</dbReference>
<evidence type="ECO:0000256" key="4">
    <source>
        <dbReference type="PROSITE-ProRule" id="PRU00125"/>
    </source>
</evidence>
<dbReference type="GO" id="GO:0001725">
    <property type="term" value="C:stress fiber"/>
    <property type="evidence" value="ECO:0007669"/>
    <property type="project" value="TreeGrafter"/>
</dbReference>
<protein>
    <recommendedName>
        <fullName evidence="5">LIM zinc-binding domain-containing protein</fullName>
    </recommendedName>
</protein>
<keyword evidence="2 4" id="KW-0862">Zinc</keyword>
<keyword evidence="7" id="KW-1185">Reference proteome</keyword>
<dbReference type="GO" id="GO:0030032">
    <property type="term" value="P:lamellipodium assembly"/>
    <property type="evidence" value="ECO:0007669"/>
    <property type="project" value="TreeGrafter"/>
</dbReference>
<dbReference type="InterPro" id="IPR001781">
    <property type="entry name" value="Znf_LIM"/>
</dbReference>
<dbReference type="PROSITE" id="PS50023">
    <property type="entry name" value="LIM_DOMAIN_2"/>
    <property type="match status" value="1"/>
</dbReference>
<evidence type="ECO:0000256" key="1">
    <source>
        <dbReference type="ARBA" id="ARBA00022723"/>
    </source>
</evidence>
<accession>A0A3L8SJ83</accession>
<reference evidence="6 7" key="1">
    <citation type="journal article" date="2018" name="Proc. R. Soc. B">
        <title>A non-coding region near Follistatin controls head colour polymorphism in the Gouldian finch.</title>
        <authorList>
            <person name="Toomey M.B."/>
            <person name="Marques C.I."/>
            <person name="Andrade P."/>
            <person name="Araujo P.M."/>
            <person name="Sabatino S."/>
            <person name="Gazda M.A."/>
            <person name="Afonso S."/>
            <person name="Lopes R.J."/>
            <person name="Corbo J.C."/>
            <person name="Carneiro M."/>
        </authorList>
    </citation>
    <scope>NUCLEOTIDE SEQUENCE [LARGE SCALE GENOMIC DNA]</scope>
    <source>
        <strain evidence="6">Red01</strain>
        <tissue evidence="6">Muscle</tissue>
    </source>
</reference>
<dbReference type="Gene3D" id="2.10.110.10">
    <property type="entry name" value="Cysteine Rich Protein"/>
    <property type="match status" value="1"/>
</dbReference>
<dbReference type="GO" id="GO:0060271">
    <property type="term" value="P:cilium assembly"/>
    <property type="evidence" value="ECO:0007669"/>
    <property type="project" value="TreeGrafter"/>
</dbReference>
<dbReference type="EMBL" id="QUSF01000019">
    <property type="protein sequence ID" value="RLW02166.1"/>
    <property type="molecule type" value="Genomic_DNA"/>
</dbReference>
<evidence type="ECO:0000256" key="2">
    <source>
        <dbReference type="ARBA" id="ARBA00022833"/>
    </source>
</evidence>
<dbReference type="GO" id="GO:0051015">
    <property type="term" value="F:actin filament binding"/>
    <property type="evidence" value="ECO:0007669"/>
    <property type="project" value="TreeGrafter"/>
</dbReference>
<comment type="caution">
    <text evidence="6">The sequence shown here is derived from an EMBL/GenBank/DDBJ whole genome shotgun (WGS) entry which is preliminary data.</text>
</comment>
<evidence type="ECO:0000256" key="3">
    <source>
        <dbReference type="ARBA" id="ARBA00023038"/>
    </source>
</evidence>
<dbReference type="FunFam" id="2.10.110.10:FF:000024">
    <property type="entry name" value="actin-binding LIM protein 1 isoform X1"/>
    <property type="match status" value="1"/>
</dbReference>
<dbReference type="Pfam" id="PF00412">
    <property type="entry name" value="LIM"/>
    <property type="match status" value="1"/>
</dbReference>
<dbReference type="PANTHER" id="PTHR24213">
    <property type="entry name" value="ACTIN-BINDING LIM PROTEIN"/>
    <property type="match status" value="1"/>
</dbReference>